<comment type="subcellular location">
    <subcellularLocation>
        <location evidence="1">Cell outer membrane</location>
        <topology evidence="1">Multi-pass membrane protein</topology>
    </subcellularLocation>
</comment>
<name>A0A3S2WZH0_9BURK</name>
<dbReference type="PANTHER" id="PTHR34501">
    <property type="entry name" value="PROTEIN YDDL-RELATED"/>
    <property type="match status" value="1"/>
</dbReference>
<evidence type="ECO:0000256" key="4">
    <source>
        <dbReference type="ARBA" id="ARBA00022452"/>
    </source>
</evidence>
<feature type="compositionally biased region" description="Low complexity" evidence="11">
    <location>
        <begin position="261"/>
        <end position="275"/>
    </location>
</feature>
<keyword evidence="4" id="KW-1134">Transmembrane beta strand</keyword>
<feature type="compositionally biased region" description="Basic residues" evidence="11">
    <location>
        <begin position="192"/>
        <end position="205"/>
    </location>
</feature>
<evidence type="ECO:0000256" key="11">
    <source>
        <dbReference type="SAM" id="MobiDB-lite"/>
    </source>
</evidence>
<dbReference type="EMBL" id="SACT01000007">
    <property type="protein sequence ID" value="RVT49828.1"/>
    <property type="molecule type" value="Genomic_DNA"/>
</dbReference>
<evidence type="ECO:0000256" key="9">
    <source>
        <dbReference type="ARBA" id="ARBA00023136"/>
    </source>
</evidence>
<dbReference type="GO" id="GO:0009279">
    <property type="term" value="C:cell outer membrane"/>
    <property type="evidence" value="ECO:0007669"/>
    <property type="project" value="UniProtKB-SubCell"/>
</dbReference>
<evidence type="ECO:0000256" key="8">
    <source>
        <dbReference type="ARBA" id="ARBA00023114"/>
    </source>
</evidence>
<accession>A0A3S2WZH0</accession>
<feature type="compositionally biased region" description="Basic residues" evidence="11">
    <location>
        <begin position="166"/>
        <end position="185"/>
    </location>
</feature>
<evidence type="ECO:0000256" key="1">
    <source>
        <dbReference type="ARBA" id="ARBA00004571"/>
    </source>
</evidence>
<evidence type="ECO:0000259" key="12">
    <source>
        <dbReference type="Pfam" id="PF13609"/>
    </source>
</evidence>
<evidence type="ECO:0000313" key="13">
    <source>
        <dbReference type="EMBL" id="RVT49828.1"/>
    </source>
</evidence>
<evidence type="ECO:0000313" key="14">
    <source>
        <dbReference type="Proteomes" id="UP000288178"/>
    </source>
</evidence>
<feature type="compositionally biased region" description="Low complexity" evidence="11">
    <location>
        <begin position="1"/>
        <end position="25"/>
    </location>
</feature>
<keyword evidence="7" id="KW-0406">Ion transport</keyword>
<keyword evidence="8" id="KW-0626">Porin</keyword>
<sequence>MRWRSRCPPASAPRAAAAHPGAAGLRRSHPARPFPGRTWPSAGWPPNNGGQRPGRAAASRPGPGRHPRRATAARCRGGDCARATGSQATWRRKADRQVPVRAGSRRAHRRARRPRSAAFRRWPPAARAGARPGPPATPVMPPPRWRGRPGSSHRRTTAVPGTSTAHTRHDRHPHRRCRSRPKPHARPAAASQRRRTGRRATSTRRWRGRVPLRRQPPGGPPTCPNRCARPTHAASADHPAAARVASATTARASRWRCRCPAPRPSAEAATTRTRAVPPPTGARKATPVRRFVLPPTGGSGARCRCAGGAESCRCPAGRPCRPARVRRHRRRGRRPAVECPVDSWACSGWRASGRTQRAVVCPDMSRTRTVARDVATHSTAQGFSRPWRAGHIAVRQHPRRACAAGLLSARRLTRWHGPPQPAARPRDAGPASPPKEFTMQHITRSPRPAARVALAAALLFGAAGVWAQSSVTIYGLIDIGVVKGNGGTAANPFALGTSKAWTLQERSGSRLGFRGNEDLGGGLSAQFQIEHRFRPDTGAVTNPTFWHGRTYVQLQHKSLGAVYGGREYSPAYWPAYFTDPAGWDGVGTLGTHQYAGFRSTGGIRTNNTVGWRSPTWGGLSVAGAVSLGEGAAGRDSAFNVQYRSGPLYVGAAYERISGGPAANDGDTLANLGASWDFGGYKVMAYLARAETGGGTQDNDAYSLAATAKLGPGEAYLAWGVFDPDGDANSQRKIGAGYKLPLSKRTNLYADVGQGREDGKTDNTAYAFGIKHSF</sequence>
<comment type="caution">
    <text evidence="13">The sequence shown here is derived from an EMBL/GenBank/DDBJ whole genome shotgun (WGS) entry which is preliminary data.</text>
</comment>
<reference evidence="13 14" key="1">
    <citation type="submission" date="2019-01" db="EMBL/GenBank/DDBJ databases">
        <authorList>
            <person name="Chen W.-M."/>
        </authorList>
    </citation>
    <scope>NUCLEOTIDE SEQUENCE [LARGE SCALE GENOMIC DNA]</scope>
    <source>
        <strain evidence="13 14">ICH-3</strain>
    </source>
</reference>
<feature type="compositionally biased region" description="Low complexity" evidence="11">
    <location>
        <begin position="72"/>
        <end position="85"/>
    </location>
</feature>
<dbReference type="PANTHER" id="PTHR34501:SF9">
    <property type="entry name" value="MAJOR OUTER MEMBRANE PROTEIN P.IA"/>
    <property type="match status" value="1"/>
</dbReference>
<feature type="domain" description="Porin" evidence="12">
    <location>
        <begin position="455"/>
        <end position="758"/>
    </location>
</feature>
<evidence type="ECO:0000256" key="6">
    <source>
        <dbReference type="ARBA" id="ARBA00022729"/>
    </source>
</evidence>
<evidence type="ECO:0000256" key="10">
    <source>
        <dbReference type="ARBA" id="ARBA00023237"/>
    </source>
</evidence>
<evidence type="ECO:0000256" key="5">
    <source>
        <dbReference type="ARBA" id="ARBA00022692"/>
    </source>
</evidence>
<keyword evidence="5" id="KW-0812">Transmembrane</keyword>
<keyword evidence="6" id="KW-0732">Signal</keyword>
<keyword evidence="9" id="KW-0472">Membrane</keyword>
<keyword evidence="14" id="KW-1185">Reference proteome</keyword>
<comment type="subunit">
    <text evidence="2">Homotrimer.</text>
</comment>
<dbReference type="GO" id="GO:0006811">
    <property type="term" value="P:monoatomic ion transport"/>
    <property type="evidence" value="ECO:0007669"/>
    <property type="project" value="UniProtKB-KW"/>
</dbReference>
<dbReference type="AlphaFoldDB" id="A0A3S2WZH0"/>
<feature type="compositionally biased region" description="Basic residues" evidence="11">
    <location>
        <begin position="145"/>
        <end position="156"/>
    </location>
</feature>
<dbReference type="Proteomes" id="UP000288178">
    <property type="component" value="Unassembled WGS sequence"/>
</dbReference>
<dbReference type="SUPFAM" id="SSF56935">
    <property type="entry name" value="Porins"/>
    <property type="match status" value="1"/>
</dbReference>
<dbReference type="InterPro" id="IPR050298">
    <property type="entry name" value="Gram-neg_bact_OMP"/>
</dbReference>
<feature type="compositionally biased region" description="Low complexity" evidence="11">
    <location>
        <begin position="116"/>
        <end position="131"/>
    </location>
</feature>
<dbReference type="GO" id="GO:0015288">
    <property type="term" value="F:porin activity"/>
    <property type="evidence" value="ECO:0007669"/>
    <property type="project" value="UniProtKB-KW"/>
</dbReference>
<protein>
    <submittedName>
        <fullName evidence="13">Porin</fullName>
    </submittedName>
</protein>
<proteinExistence type="predicted"/>
<gene>
    <name evidence="13" type="ORF">ENE75_18355</name>
</gene>
<evidence type="ECO:0000256" key="3">
    <source>
        <dbReference type="ARBA" id="ARBA00022448"/>
    </source>
</evidence>
<feature type="region of interest" description="Disordered" evidence="11">
    <location>
        <begin position="261"/>
        <end position="284"/>
    </location>
</feature>
<keyword evidence="3" id="KW-0813">Transport</keyword>
<dbReference type="GO" id="GO:0046930">
    <property type="term" value="C:pore complex"/>
    <property type="evidence" value="ECO:0007669"/>
    <property type="project" value="UniProtKB-KW"/>
</dbReference>
<evidence type="ECO:0000256" key="2">
    <source>
        <dbReference type="ARBA" id="ARBA00011233"/>
    </source>
</evidence>
<dbReference type="Gene3D" id="2.40.160.10">
    <property type="entry name" value="Porin"/>
    <property type="match status" value="1"/>
</dbReference>
<organism evidence="13 14">
    <name type="scientific">Rubrivivax albus</name>
    <dbReference type="NCBI Taxonomy" id="2499835"/>
    <lineage>
        <taxon>Bacteria</taxon>
        <taxon>Pseudomonadati</taxon>
        <taxon>Pseudomonadota</taxon>
        <taxon>Betaproteobacteria</taxon>
        <taxon>Burkholderiales</taxon>
        <taxon>Sphaerotilaceae</taxon>
        <taxon>Rubrivivax</taxon>
    </lineage>
</organism>
<evidence type="ECO:0000256" key="7">
    <source>
        <dbReference type="ARBA" id="ARBA00023065"/>
    </source>
</evidence>
<feature type="region of interest" description="Disordered" evidence="11">
    <location>
        <begin position="1"/>
        <end position="205"/>
    </location>
</feature>
<feature type="compositionally biased region" description="Pro residues" evidence="11">
    <location>
        <begin position="132"/>
        <end position="144"/>
    </location>
</feature>
<dbReference type="Pfam" id="PF13609">
    <property type="entry name" value="Porin_4"/>
    <property type="match status" value="1"/>
</dbReference>
<feature type="compositionally biased region" description="Basic residues" evidence="11">
    <location>
        <begin position="103"/>
        <end position="115"/>
    </location>
</feature>
<dbReference type="InterPro" id="IPR033900">
    <property type="entry name" value="Gram_neg_porin_domain"/>
</dbReference>
<feature type="region of interest" description="Disordered" evidence="11">
    <location>
        <begin position="415"/>
        <end position="438"/>
    </location>
</feature>
<keyword evidence="10" id="KW-0998">Cell outer membrane</keyword>
<dbReference type="CDD" id="cd00342">
    <property type="entry name" value="gram_neg_porins"/>
    <property type="match status" value="1"/>
</dbReference>
<dbReference type="InterPro" id="IPR023614">
    <property type="entry name" value="Porin_dom_sf"/>
</dbReference>